<sequence>MNALRPRHLLACALLLLPLAAGAGTPTTFAVSAGSFSAWTIDGQANPPLTLERGRTYVFDLTGVSAVHPFNINTSNTTGNGARYNSGVTNNGATGNTDITFVVPLDAPASLHYNCGNHAAMNGAITVVDPVVDPVFANGFELGAGRPGKSSR</sequence>
<evidence type="ECO:0000256" key="1">
    <source>
        <dbReference type="SAM" id="SignalP"/>
    </source>
</evidence>
<dbReference type="InterPro" id="IPR008972">
    <property type="entry name" value="Cupredoxin"/>
</dbReference>
<proteinExistence type="predicted"/>
<comment type="caution">
    <text evidence="2">The sequence shown here is derived from an EMBL/GenBank/DDBJ whole genome shotgun (WGS) entry which is preliminary data.</text>
</comment>
<feature type="signal peptide" evidence="1">
    <location>
        <begin position="1"/>
        <end position="23"/>
    </location>
</feature>
<reference evidence="2" key="1">
    <citation type="submission" date="2022-07" db="EMBL/GenBank/DDBJ databases">
        <title>Tahibacter sp., a new gammaproteobacterium isolated from the silt sample collected at pig farm.</title>
        <authorList>
            <person name="Chen H."/>
        </authorList>
    </citation>
    <scope>NUCLEOTIDE SEQUENCE</scope>
    <source>
        <strain evidence="2">P2K</strain>
    </source>
</reference>
<dbReference type="EMBL" id="JANFQO010000002">
    <property type="protein sequence ID" value="MCQ4163732.1"/>
    <property type="molecule type" value="Genomic_DNA"/>
</dbReference>
<accession>A0ABT1QMT1</accession>
<keyword evidence="1" id="KW-0732">Signal</keyword>
<evidence type="ECO:0000313" key="3">
    <source>
        <dbReference type="Proteomes" id="UP001165498"/>
    </source>
</evidence>
<dbReference type="RefSeq" id="WP_255911244.1">
    <property type="nucleotide sequence ID" value="NZ_JANFQO010000002.1"/>
</dbReference>
<dbReference type="Proteomes" id="UP001165498">
    <property type="component" value="Unassembled WGS sequence"/>
</dbReference>
<dbReference type="Gene3D" id="2.60.40.420">
    <property type="entry name" value="Cupredoxins - blue copper proteins"/>
    <property type="match status" value="1"/>
</dbReference>
<feature type="chain" id="PRO_5046388525" description="Blue (type 1) copper domain-containing protein" evidence="1">
    <location>
        <begin position="24"/>
        <end position="152"/>
    </location>
</feature>
<keyword evidence="3" id="KW-1185">Reference proteome</keyword>
<evidence type="ECO:0000313" key="2">
    <source>
        <dbReference type="EMBL" id="MCQ4163732.1"/>
    </source>
</evidence>
<name>A0ABT1QMT1_9GAMM</name>
<gene>
    <name evidence="2" type="ORF">NM961_03300</name>
</gene>
<dbReference type="SUPFAM" id="SSF49503">
    <property type="entry name" value="Cupredoxins"/>
    <property type="match status" value="1"/>
</dbReference>
<evidence type="ECO:0008006" key="4">
    <source>
        <dbReference type="Google" id="ProtNLM"/>
    </source>
</evidence>
<protein>
    <recommendedName>
        <fullName evidence="4">Blue (type 1) copper domain-containing protein</fullName>
    </recommendedName>
</protein>
<organism evidence="2 3">
    <name type="scientific">Tahibacter harae</name>
    <dbReference type="NCBI Taxonomy" id="2963937"/>
    <lineage>
        <taxon>Bacteria</taxon>
        <taxon>Pseudomonadati</taxon>
        <taxon>Pseudomonadota</taxon>
        <taxon>Gammaproteobacteria</taxon>
        <taxon>Lysobacterales</taxon>
        <taxon>Rhodanobacteraceae</taxon>
        <taxon>Tahibacter</taxon>
    </lineage>
</organism>